<keyword evidence="4" id="KW-1185">Reference proteome</keyword>
<gene>
    <name evidence="3" type="ORF">STSP1_01063</name>
</gene>
<evidence type="ECO:0000256" key="1">
    <source>
        <dbReference type="SAM" id="Coils"/>
    </source>
</evidence>
<protein>
    <recommendedName>
        <fullName evidence="5">Porin</fullName>
    </recommendedName>
</protein>
<sequence precursor="true">MQIKTKLAAAAFCAVILSSGFASGSAEEIEMLREEIASLKERLSKIESSQQAQQEKTAEIEESFAWARDLELSGDFRYRYENINAEGKDNRDRNRIRARISLKAIITDQISYHMRLASGSDDPTSANQSLDGGFASKDFWLDRAYMKWRPSESWELNLGKTSNPFFRPGGSQLLWDSDVNPEGAAIKYSGNLGEARIFANAGGMWVEENSSDVDQDLFGMQAGFETKIGETGLLAGAGYFDYGNVEGSKTFYTVNNSGGNSTFTDAGIEKYIYDYNLFEAFAEISLPTEFPVTLFGDYVLNTASDVEEDTGWLAGVEFGRAKKKGDMALSYNYRDVEADAAMSAFTDSDFLGGRLGGDGHKIQAKYALNKNVSLAAAFITGEISEPELSYDRLQLDLKLKF</sequence>
<dbReference type="STRING" id="1941349.STSP1_01063"/>
<accession>A0A1W6LLQ7</accession>
<dbReference type="Proteomes" id="UP000193334">
    <property type="component" value="Chromosome"/>
</dbReference>
<proteinExistence type="predicted"/>
<reference evidence="4" key="1">
    <citation type="submission" date="2017-04" db="EMBL/GenBank/DDBJ databases">
        <title>Comparative genomics and description of representatives of a novel lineage of planctomycetes thriving in anoxic sediments.</title>
        <authorList>
            <person name="Spring S."/>
            <person name="Bunk B."/>
            <person name="Sproer C."/>
        </authorList>
    </citation>
    <scope>NUCLEOTIDE SEQUENCE [LARGE SCALE GENOMIC DNA]</scope>
    <source>
        <strain evidence="4">ST-PulAB-D4</strain>
    </source>
</reference>
<dbReference type="Pfam" id="PF16930">
    <property type="entry name" value="Porin_5"/>
    <property type="match status" value="2"/>
</dbReference>
<dbReference type="EMBL" id="CP021023">
    <property type="protein sequence ID" value="ARN56674.1"/>
    <property type="molecule type" value="Genomic_DNA"/>
</dbReference>
<evidence type="ECO:0000256" key="2">
    <source>
        <dbReference type="SAM" id="SignalP"/>
    </source>
</evidence>
<dbReference type="InterPro" id="IPR032638">
    <property type="entry name" value="Porin_5"/>
</dbReference>
<name>A0A1W6LLQ7_9BACT</name>
<feature type="coiled-coil region" evidence="1">
    <location>
        <begin position="22"/>
        <end position="56"/>
    </location>
</feature>
<evidence type="ECO:0000313" key="4">
    <source>
        <dbReference type="Proteomes" id="UP000193334"/>
    </source>
</evidence>
<evidence type="ECO:0000313" key="3">
    <source>
        <dbReference type="EMBL" id="ARN56674.1"/>
    </source>
</evidence>
<evidence type="ECO:0008006" key="5">
    <source>
        <dbReference type="Google" id="ProtNLM"/>
    </source>
</evidence>
<feature type="chain" id="PRO_5012709805" description="Porin" evidence="2">
    <location>
        <begin position="23"/>
        <end position="401"/>
    </location>
</feature>
<organism evidence="3 4">
    <name type="scientific">Sedimentisphaera salicampi</name>
    <dbReference type="NCBI Taxonomy" id="1941349"/>
    <lineage>
        <taxon>Bacteria</taxon>
        <taxon>Pseudomonadati</taxon>
        <taxon>Planctomycetota</taxon>
        <taxon>Phycisphaerae</taxon>
        <taxon>Sedimentisphaerales</taxon>
        <taxon>Sedimentisphaeraceae</taxon>
        <taxon>Sedimentisphaera</taxon>
    </lineage>
</organism>
<dbReference type="RefSeq" id="WP_085755363.1">
    <property type="nucleotide sequence ID" value="NZ_CP021023.1"/>
</dbReference>
<dbReference type="KEGG" id="pbp:STSP1_01063"/>
<feature type="signal peptide" evidence="2">
    <location>
        <begin position="1"/>
        <end position="22"/>
    </location>
</feature>
<keyword evidence="2" id="KW-0732">Signal</keyword>
<dbReference type="AlphaFoldDB" id="A0A1W6LLQ7"/>
<keyword evidence="1" id="KW-0175">Coiled coil</keyword>
<dbReference type="SUPFAM" id="SSF56935">
    <property type="entry name" value="Porins"/>
    <property type="match status" value="1"/>
</dbReference>